<name>A0A6J7RA92_9ZZZZ</name>
<dbReference type="InterPro" id="IPR023187">
    <property type="entry name" value="Tscrpt_reg_MarR-type_CS"/>
</dbReference>
<sequence length="174" mass="19121">MTEESAGSGDEVDSLVEAWRRERPDLDVAPLEVLSRVSRLARHLDLARREAFAAHDLEPSEFDVLAALRRAGHPYALSPGRLLQVTLVTSGTMTNRIDRLVTKELVERVPDPHDGRSVQVVLTDLGRTRVDDALTDLLAQERAILSALPATDRGRLAELLRRLTSPFDNAGGVA</sequence>
<keyword evidence="3" id="KW-0804">Transcription</keyword>
<dbReference type="EMBL" id="CAFBPU010000008">
    <property type="protein sequence ID" value="CAB5025591.1"/>
    <property type="molecule type" value="Genomic_DNA"/>
</dbReference>
<dbReference type="PANTHER" id="PTHR33164">
    <property type="entry name" value="TRANSCRIPTIONAL REGULATOR, MARR FAMILY"/>
    <property type="match status" value="1"/>
</dbReference>
<dbReference type="Gene3D" id="1.10.10.10">
    <property type="entry name" value="Winged helix-like DNA-binding domain superfamily/Winged helix DNA-binding domain"/>
    <property type="match status" value="1"/>
</dbReference>
<dbReference type="GO" id="GO:0003700">
    <property type="term" value="F:DNA-binding transcription factor activity"/>
    <property type="evidence" value="ECO:0007669"/>
    <property type="project" value="InterPro"/>
</dbReference>
<proteinExistence type="predicted"/>
<feature type="domain" description="HTH marR-type" evidence="4">
    <location>
        <begin position="30"/>
        <end position="165"/>
    </location>
</feature>
<reference evidence="6" key="1">
    <citation type="submission" date="2020-05" db="EMBL/GenBank/DDBJ databases">
        <authorList>
            <person name="Chiriac C."/>
            <person name="Salcher M."/>
            <person name="Ghai R."/>
            <person name="Kavagutti S V."/>
        </authorList>
    </citation>
    <scope>NUCLEOTIDE SEQUENCE</scope>
</reference>
<gene>
    <name evidence="5" type="ORF">UFOPK3752_00027</name>
    <name evidence="6" type="ORF">UFOPK4150_00517</name>
</gene>
<dbReference type="SMART" id="SM00347">
    <property type="entry name" value="HTH_MARR"/>
    <property type="match status" value="1"/>
</dbReference>
<evidence type="ECO:0000313" key="6">
    <source>
        <dbReference type="EMBL" id="CAB5025591.1"/>
    </source>
</evidence>
<dbReference type="PROSITE" id="PS01117">
    <property type="entry name" value="HTH_MARR_1"/>
    <property type="match status" value="1"/>
</dbReference>
<dbReference type="GO" id="GO:0003677">
    <property type="term" value="F:DNA binding"/>
    <property type="evidence" value="ECO:0007669"/>
    <property type="project" value="UniProtKB-KW"/>
</dbReference>
<keyword evidence="1" id="KW-0805">Transcription regulation</keyword>
<dbReference type="PROSITE" id="PS50995">
    <property type="entry name" value="HTH_MARR_2"/>
    <property type="match status" value="1"/>
</dbReference>
<organism evidence="6">
    <name type="scientific">freshwater metagenome</name>
    <dbReference type="NCBI Taxonomy" id="449393"/>
    <lineage>
        <taxon>unclassified sequences</taxon>
        <taxon>metagenomes</taxon>
        <taxon>ecological metagenomes</taxon>
    </lineage>
</organism>
<dbReference type="Pfam" id="PF12802">
    <property type="entry name" value="MarR_2"/>
    <property type="match status" value="1"/>
</dbReference>
<protein>
    <submittedName>
        <fullName evidence="6">Unannotated protein</fullName>
    </submittedName>
</protein>
<accession>A0A6J7RA92</accession>
<dbReference type="PRINTS" id="PR00598">
    <property type="entry name" value="HTHMARR"/>
</dbReference>
<evidence type="ECO:0000256" key="2">
    <source>
        <dbReference type="ARBA" id="ARBA00023125"/>
    </source>
</evidence>
<evidence type="ECO:0000256" key="1">
    <source>
        <dbReference type="ARBA" id="ARBA00023015"/>
    </source>
</evidence>
<dbReference type="InterPro" id="IPR036390">
    <property type="entry name" value="WH_DNA-bd_sf"/>
</dbReference>
<evidence type="ECO:0000256" key="3">
    <source>
        <dbReference type="ARBA" id="ARBA00023163"/>
    </source>
</evidence>
<dbReference type="GO" id="GO:0006950">
    <property type="term" value="P:response to stress"/>
    <property type="evidence" value="ECO:0007669"/>
    <property type="project" value="TreeGrafter"/>
</dbReference>
<dbReference type="AlphaFoldDB" id="A0A6J7RA92"/>
<evidence type="ECO:0000259" key="4">
    <source>
        <dbReference type="PROSITE" id="PS50995"/>
    </source>
</evidence>
<dbReference type="InterPro" id="IPR000835">
    <property type="entry name" value="HTH_MarR-typ"/>
</dbReference>
<dbReference type="InterPro" id="IPR036388">
    <property type="entry name" value="WH-like_DNA-bd_sf"/>
</dbReference>
<dbReference type="PANTHER" id="PTHR33164:SF104">
    <property type="entry name" value="TRANSCRIPTIONAL REGULATORY PROTEIN"/>
    <property type="match status" value="1"/>
</dbReference>
<keyword evidence="2" id="KW-0238">DNA-binding</keyword>
<dbReference type="SUPFAM" id="SSF46785">
    <property type="entry name" value="Winged helix' DNA-binding domain"/>
    <property type="match status" value="1"/>
</dbReference>
<dbReference type="EMBL" id="CAFBND010000001">
    <property type="protein sequence ID" value="CAB4924282.1"/>
    <property type="molecule type" value="Genomic_DNA"/>
</dbReference>
<evidence type="ECO:0000313" key="5">
    <source>
        <dbReference type="EMBL" id="CAB4924282.1"/>
    </source>
</evidence>
<dbReference type="InterPro" id="IPR039422">
    <property type="entry name" value="MarR/SlyA-like"/>
</dbReference>